<evidence type="ECO:0000313" key="1">
    <source>
        <dbReference type="EMBL" id="KPL06692.1"/>
    </source>
</evidence>
<proteinExistence type="predicted"/>
<dbReference type="Proteomes" id="UP000051035">
    <property type="component" value="Unassembled WGS sequence"/>
</dbReference>
<organism evidence="1 2">
    <name type="scientific">candidate division TA06 bacterium SM1_40</name>
    <dbReference type="NCBI Taxonomy" id="1703773"/>
    <lineage>
        <taxon>Bacteria</taxon>
        <taxon>Bacteria division TA06</taxon>
    </lineage>
</organism>
<sequence length="137" mass="15503">MKRFMYFSVLIMCLAIALVIGIYIGGQLAHAGPAGESPQWDYVFYEALRGGDKTTSFKIVSTSVNTEENAKAVPVDWILYQAAHSACKGEQWMYFIVTDSEGKDILHPKAYKLYVGGYDPEMERISCFEDFPEIKWP</sequence>
<reference evidence="1 2" key="1">
    <citation type="journal article" date="2015" name="Microbiome">
        <title>Genomic resolution of linkages in carbon, nitrogen, and sulfur cycling among widespread estuary sediment bacteria.</title>
        <authorList>
            <person name="Baker B.J."/>
            <person name="Lazar C.S."/>
            <person name="Teske A.P."/>
            <person name="Dick G.J."/>
        </authorList>
    </citation>
    <scope>NUCLEOTIDE SEQUENCE [LARGE SCALE GENOMIC DNA]</scope>
    <source>
        <strain evidence="1">SM1_40</strain>
    </source>
</reference>
<evidence type="ECO:0000313" key="2">
    <source>
        <dbReference type="Proteomes" id="UP000051035"/>
    </source>
</evidence>
<name>A0A0S8JAD3_UNCT6</name>
<dbReference type="AlphaFoldDB" id="A0A0S8JAD3"/>
<dbReference type="EMBL" id="LJVA01000140">
    <property type="protein sequence ID" value="KPL06692.1"/>
    <property type="molecule type" value="Genomic_DNA"/>
</dbReference>
<gene>
    <name evidence="1" type="ORF">AMJ71_09565</name>
</gene>
<comment type="caution">
    <text evidence="1">The sequence shown here is derived from an EMBL/GenBank/DDBJ whole genome shotgun (WGS) entry which is preliminary data.</text>
</comment>
<accession>A0A0S8JAD3</accession>
<protein>
    <submittedName>
        <fullName evidence="1">Uncharacterized protein</fullName>
    </submittedName>
</protein>